<sequence>MNTKTDIPKEIKASLVSYLSGQIADKDFNILNQWIQENAENKRLFDQVNDIWQATSSLNQKLNFDTNKAWDEISKQLDSPPSNIKPAGRIYSELIKIAAVFVFALFLGGMVFYFIDKNNYQPQTVEFVAPLGSRSFLKMPDGTKVWLNAGTKIQYRNDYGLDNRKITLAGEAFFNVAKNKKLPFIVQTSAISITALGTKFNVKAYAEENSIETTLIEGSVKLESLDARFQEPLVLSPNEKAVYTKSSRKMAVSGNNKDIGKIEKKPQSKPSLTLFKSVDTKPIISWKEKRWVISNQKLSELSVKLERRYDVNFIFENERLKDYAFGGTLEDETLGQVLEVISFAAPIKYVIDKRTVYIKEDVDRIKNFKDLLME</sequence>
<organism evidence="4">
    <name type="scientific">hydrothermal vent metagenome</name>
    <dbReference type="NCBI Taxonomy" id="652676"/>
    <lineage>
        <taxon>unclassified sequences</taxon>
        <taxon>metagenomes</taxon>
        <taxon>ecological metagenomes</taxon>
    </lineage>
</organism>
<dbReference type="Pfam" id="PF04773">
    <property type="entry name" value="FecR"/>
    <property type="match status" value="1"/>
</dbReference>
<keyword evidence="1" id="KW-0472">Membrane</keyword>
<dbReference type="GO" id="GO:0016989">
    <property type="term" value="F:sigma factor antagonist activity"/>
    <property type="evidence" value="ECO:0007669"/>
    <property type="project" value="TreeGrafter"/>
</dbReference>
<evidence type="ECO:0000259" key="3">
    <source>
        <dbReference type="Pfam" id="PF16344"/>
    </source>
</evidence>
<dbReference type="PIRSF" id="PIRSF018266">
    <property type="entry name" value="FecR"/>
    <property type="match status" value="1"/>
</dbReference>
<evidence type="ECO:0000256" key="1">
    <source>
        <dbReference type="SAM" id="Phobius"/>
    </source>
</evidence>
<feature type="domain" description="Protein FecR C-terminal" evidence="3">
    <location>
        <begin position="292"/>
        <end position="358"/>
    </location>
</feature>
<dbReference type="AlphaFoldDB" id="A0A3B0U0M9"/>
<dbReference type="InterPro" id="IPR012373">
    <property type="entry name" value="Ferrdict_sens_TM"/>
</dbReference>
<name>A0A3B0U0M9_9ZZZZ</name>
<keyword evidence="1" id="KW-1133">Transmembrane helix</keyword>
<dbReference type="InterPro" id="IPR032508">
    <property type="entry name" value="FecR_C"/>
</dbReference>
<dbReference type="Gene3D" id="2.60.120.1440">
    <property type="match status" value="1"/>
</dbReference>
<feature type="transmembrane region" description="Helical" evidence="1">
    <location>
        <begin position="94"/>
        <end position="115"/>
    </location>
</feature>
<evidence type="ECO:0000313" key="4">
    <source>
        <dbReference type="EMBL" id="VAW24581.1"/>
    </source>
</evidence>
<dbReference type="Pfam" id="PF16344">
    <property type="entry name" value="FecR_C"/>
    <property type="match status" value="1"/>
</dbReference>
<feature type="domain" description="FecR protein" evidence="2">
    <location>
        <begin position="132"/>
        <end position="221"/>
    </location>
</feature>
<dbReference type="EMBL" id="UOEP01000218">
    <property type="protein sequence ID" value="VAW24581.1"/>
    <property type="molecule type" value="Genomic_DNA"/>
</dbReference>
<evidence type="ECO:0000259" key="2">
    <source>
        <dbReference type="Pfam" id="PF04773"/>
    </source>
</evidence>
<keyword evidence="1" id="KW-0812">Transmembrane</keyword>
<dbReference type="InterPro" id="IPR006860">
    <property type="entry name" value="FecR"/>
</dbReference>
<protein>
    <submittedName>
        <fullName evidence="4">Anti-sigma factor</fullName>
    </submittedName>
</protein>
<dbReference type="FunFam" id="2.60.120.1440:FF:000001">
    <property type="entry name" value="Putative anti-sigma factor"/>
    <property type="match status" value="1"/>
</dbReference>
<dbReference type="PANTHER" id="PTHR30273:SF2">
    <property type="entry name" value="PROTEIN FECR"/>
    <property type="match status" value="1"/>
</dbReference>
<gene>
    <name evidence="4" type="ORF">MNBD_BACTEROID01-1171</name>
</gene>
<dbReference type="Gene3D" id="3.55.50.30">
    <property type="match status" value="1"/>
</dbReference>
<reference evidence="4" key="1">
    <citation type="submission" date="2018-06" db="EMBL/GenBank/DDBJ databases">
        <authorList>
            <person name="Zhirakovskaya E."/>
        </authorList>
    </citation>
    <scope>NUCLEOTIDE SEQUENCE</scope>
</reference>
<accession>A0A3B0U0M9</accession>
<proteinExistence type="predicted"/>
<dbReference type="PANTHER" id="PTHR30273">
    <property type="entry name" value="PERIPLASMIC SIGNAL SENSOR AND SIGMA FACTOR ACTIVATOR FECR-RELATED"/>
    <property type="match status" value="1"/>
</dbReference>